<dbReference type="Pfam" id="PF13560">
    <property type="entry name" value="HTH_31"/>
    <property type="match status" value="1"/>
</dbReference>
<sequence>MSDVHQVRAALGKRLRGLRIGAGLSGKQLAQALDWPQSKISKIELGNQSPTSDDIIAWAQTCRADDRTSELLGLLGNLETLYAEWQRILKAGTGARQQTYQEIEASTTTLRVFESMLIPGLLQTPGYARARLAENIKTWGGTDDLDEGVRERMRRQEILYDSKRRFYFLLAEGALRTLLCPPRVMAGQLERLVASSLMDTIRVGIIPFSSVWPVSPKHGFWLFDDRLAIVETITAELHLSQEDEIASFRRVFDALSGVAVYDSEARALVTRALQDLTDHLM</sequence>
<dbReference type="InterPro" id="IPR043917">
    <property type="entry name" value="DUF5753"/>
</dbReference>
<dbReference type="RefSeq" id="WP_397079482.1">
    <property type="nucleotide sequence ID" value="NZ_JBITGY010000002.1"/>
</dbReference>
<dbReference type="SUPFAM" id="SSF47413">
    <property type="entry name" value="lambda repressor-like DNA-binding domains"/>
    <property type="match status" value="1"/>
</dbReference>
<feature type="domain" description="HTH cro/C1-type" evidence="1">
    <location>
        <begin position="15"/>
        <end position="71"/>
    </location>
</feature>
<evidence type="ECO:0000313" key="2">
    <source>
        <dbReference type="EMBL" id="MFI6496957.1"/>
    </source>
</evidence>
<comment type="caution">
    <text evidence="2">The sequence shown here is derived from an EMBL/GenBank/DDBJ whole genome shotgun (WGS) entry which is preliminary data.</text>
</comment>
<dbReference type="SMART" id="SM00530">
    <property type="entry name" value="HTH_XRE"/>
    <property type="match status" value="1"/>
</dbReference>
<organism evidence="2 3">
    <name type="scientific">Nonomuraea typhae</name>
    <dbReference type="NCBI Taxonomy" id="2603600"/>
    <lineage>
        <taxon>Bacteria</taxon>
        <taxon>Bacillati</taxon>
        <taxon>Actinomycetota</taxon>
        <taxon>Actinomycetes</taxon>
        <taxon>Streptosporangiales</taxon>
        <taxon>Streptosporangiaceae</taxon>
        <taxon>Nonomuraea</taxon>
    </lineage>
</organism>
<evidence type="ECO:0000313" key="3">
    <source>
        <dbReference type="Proteomes" id="UP001612741"/>
    </source>
</evidence>
<keyword evidence="3" id="KW-1185">Reference proteome</keyword>
<dbReference type="PROSITE" id="PS50943">
    <property type="entry name" value="HTH_CROC1"/>
    <property type="match status" value="1"/>
</dbReference>
<dbReference type="CDD" id="cd00093">
    <property type="entry name" value="HTH_XRE"/>
    <property type="match status" value="1"/>
</dbReference>
<dbReference type="InterPro" id="IPR001387">
    <property type="entry name" value="Cro/C1-type_HTH"/>
</dbReference>
<dbReference type="EMBL" id="JBITGY010000002">
    <property type="protein sequence ID" value="MFI6496957.1"/>
    <property type="molecule type" value="Genomic_DNA"/>
</dbReference>
<dbReference type="Pfam" id="PF19054">
    <property type="entry name" value="DUF5753"/>
    <property type="match status" value="1"/>
</dbReference>
<dbReference type="Proteomes" id="UP001612741">
    <property type="component" value="Unassembled WGS sequence"/>
</dbReference>
<name>A0ABW7YM31_9ACTN</name>
<gene>
    <name evidence="2" type="ORF">ACIBG2_06225</name>
</gene>
<evidence type="ECO:0000259" key="1">
    <source>
        <dbReference type="PROSITE" id="PS50943"/>
    </source>
</evidence>
<proteinExistence type="predicted"/>
<accession>A0ABW7YM31</accession>
<dbReference type="Gene3D" id="1.10.260.40">
    <property type="entry name" value="lambda repressor-like DNA-binding domains"/>
    <property type="match status" value="1"/>
</dbReference>
<dbReference type="InterPro" id="IPR010982">
    <property type="entry name" value="Lambda_DNA-bd_dom_sf"/>
</dbReference>
<protein>
    <submittedName>
        <fullName evidence="2">Helix-turn-helix domain-containing protein</fullName>
    </submittedName>
</protein>
<reference evidence="2 3" key="1">
    <citation type="submission" date="2024-10" db="EMBL/GenBank/DDBJ databases">
        <title>The Natural Products Discovery Center: Release of the First 8490 Sequenced Strains for Exploring Actinobacteria Biosynthetic Diversity.</title>
        <authorList>
            <person name="Kalkreuter E."/>
            <person name="Kautsar S.A."/>
            <person name="Yang D."/>
            <person name="Bader C.D."/>
            <person name="Teijaro C.N."/>
            <person name="Fluegel L."/>
            <person name="Davis C.M."/>
            <person name="Simpson J.R."/>
            <person name="Lauterbach L."/>
            <person name="Steele A.D."/>
            <person name="Gui C."/>
            <person name="Meng S."/>
            <person name="Li G."/>
            <person name="Viehrig K."/>
            <person name="Ye F."/>
            <person name="Su P."/>
            <person name="Kiefer A.F."/>
            <person name="Nichols A."/>
            <person name="Cepeda A.J."/>
            <person name="Yan W."/>
            <person name="Fan B."/>
            <person name="Jiang Y."/>
            <person name="Adhikari A."/>
            <person name="Zheng C.-J."/>
            <person name="Schuster L."/>
            <person name="Cowan T.M."/>
            <person name="Smanski M.J."/>
            <person name="Chevrette M.G."/>
            <person name="De Carvalho L.P.S."/>
            <person name="Shen B."/>
        </authorList>
    </citation>
    <scope>NUCLEOTIDE SEQUENCE [LARGE SCALE GENOMIC DNA]</scope>
    <source>
        <strain evidence="2 3">NPDC050545</strain>
    </source>
</reference>